<dbReference type="OrthoDB" id="2351090at2759"/>
<name>A0A397SY64_9GLOM</name>
<gene>
    <name evidence="2" type="ORF">C1645_848209</name>
</gene>
<dbReference type="STRING" id="658196.A0A397SY64"/>
<keyword evidence="3" id="KW-1185">Reference proteome</keyword>
<dbReference type="AlphaFoldDB" id="A0A397SY64"/>
<dbReference type="Proteomes" id="UP000265703">
    <property type="component" value="Unassembled WGS sequence"/>
</dbReference>
<evidence type="ECO:0000313" key="3">
    <source>
        <dbReference type="Proteomes" id="UP000265703"/>
    </source>
</evidence>
<protein>
    <recommendedName>
        <fullName evidence="1">DUF7431 domain-containing protein</fullName>
    </recommendedName>
</protein>
<reference evidence="2 3" key="1">
    <citation type="submission" date="2018-06" db="EMBL/GenBank/DDBJ databases">
        <title>Comparative genomics reveals the genomic features of Rhizophagus irregularis, R. cerebriforme, R. diaphanum and Gigaspora rosea, and their symbiotic lifestyle signature.</title>
        <authorList>
            <person name="Morin E."/>
            <person name="San Clemente H."/>
            <person name="Chen E.C.H."/>
            <person name="De La Providencia I."/>
            <person name="Hainaut M."/>
            <person name="Kuo A."/>
            <person name="Kohler A."/>
            <person name="Murat C."/>
            <person name="Tang N."/>
            <person name="Roy S."/>
            <person name="Loubradou J."/>
            <person name="Henrissat B."/>
            <person name="Grigoriev I.V."/>
            <person name="Corradi N."/>
            <person name="Roux C."/>
            <person name="Martin F.M."/>
        </authorList>
    </citation>
    <scope>NUCLEOTIDE SEQUENCE [LARGE SCALE GENOMIC DNA]</scope>
    <source>
        <strain evidence="2 3">DAOM 227022</strain>
    </source>
</reference>
<organism evidence="2 3">
    <name type="scientific">Glomus cerebriforme</name>
    <dbReference type="NCBI Taxonomy" id="658196"/>
    <lineage>
        <taxon>Eukaryota</taxon>
        <taxon>Fungi</taxon>
        <taxon>Fungi incertae sedis</taxon>
        <taxon>Mucoromycota</taxon>
        <taxon>Glomeromycotina</taxon>
        <taxon>Glomeromycetes</taxon>
        <taxon>Glomerales</taxon>
        <taxon>Glomeraceae</taxon>
        <taxon>Glomus</taxon>
    </lineage>
</organism>
<proteinExistence type="predicted"/>
<dbReference type="Pfam" id="PF24209">
    <property type="entry name" value="DUF7431"/>
    <property type="match status" value="1"/>
</dbReference>
<accession>A0A397SY64</accession>
<comment type="caution">
    <text evidence="2">The sequence shown here is derived from an EMBL/GenBank/DDBJ whole genome shotgun (WGS) entry which is preliminary data.</text>
</comment>
<evidence type="ECO:0000259" key="1">
    <source>
        <dbReference type="Pfam" id="PF24209"/>
    </source>
</evidence>
<dbReference type="InterPro" id="IPR055854">
    <property type="entry name" value="DUF7431"/>
</dbReference>
<dbReference type="EMBL" id="QKYT01000161">
    <property type="protein sequence ID" value="RIA91140.1"/>
    <property type="molecule type" value="Genomic_DNA"/>
</dbReference>
<sequence length="644" mass="74244">MVFDFKLGKNFFKNNKYVIITVHIPSQRPISVKLNLDDYLLNIRKVLENDKIIDDTLSFSKKISHNNEDNNLYKFSKIAHEEKFQLNEIIEIIGETYSLYLIKNLPDWQALINLRKLDYGCTMAFDGIKIAEKKAFIISNCELNLIGAEGYKKGRLEFESQNDWMEKTNLFFNVDGNITNFVKLGLSAGNSKNKNFNDEIKSAYEYTELGKKYGQFIPTKIILGGRVYFKDFKILSENSAHKSEEISANAGAGISNLKIGYSSGDSKKSSKFYSFNHMRLLGGKHPDDENFNEKAWIESLEDYQNWDRIELQNPISIFKLLPDDLRKKTLESIGKRILYTSIEDFKYNLNENGKPEIVDLTSIPTNISEILQNKEADCDIFATVIDTEDSKNDFFNCQILCPSSGKPKPGLIIHCIQNKFRKREYKLKIRIMIIGYDTEFDFLRPDFNVQLKVLKNKFNASSNQMLIMESLNFEHRKGPPCIGIPVLNTTDSSNNSLVIGHHYFNVQEENKLGTCTFSYCLKQNHYVNLPDFAIYTLIISNYPISVGEYGIIPFKRDNIIDNILNKSTKPYKPKYISLYSEGKSHCGPIFPKQKSEQIKIKYLKCLNCKKSCSICKKKVSTKNIECKFFDPYISERSVINLEQN</sequence>
<feature type="domain" description="DUF7431" evidence="1">
    <location>
        <begin position="337"/>
        <end position="612"/>
    </location>
</feature>
<evidence type="ECO:0000313" key="2">
    <source>
        <dbReference type="EMBL" id="RIA91140.1"/>
    </source>
</evidence>